<evidence type="ECO:0000313" key="2">
    <source>
        <dbReference type="Proteomes" id="UP000221761"/>
    </source>
</evidence>
<reference evidence="2" key="1">
    <citation type="submission" date="2017-06" db="EMBL/GenBank/DDBJ databases">
        <authorList>
            <person name="Spollen W.G."/>
            <person name="Givan S.A."/>
            <person name="Brown P.B."/>
            <person name="Attai H."/>
        </authorList>
    </citation>
    <scope>NUCLEOTIDE SEQUENCE [LARGE SCALE GENOMIC DNA]</scope>
</reference>
<organism evidence="1 2">
    <name type="scientific">Agrobacterium phage Atu_ph03</name>
    <dbReference type="NCBI Taxonomy" id="2024262"/>
    <lineage>
        <taxon>Viruses</taxon>
        <taxon>Duplodnaviria</taxon>
        <taxon>Heunggongvirae</taxon>
        <taxon>Uroviricota</taxon>
        <taxon>Caudoviricetes</taxon>
        <taxon>Autographivirales</taxon>
        <taxon>Dunnvirinae</taxon>
        <taxon>Atuphduovirus</taxon>
        <taxon>Atuphduovirus atuph03</taxon>
    </lineage>
</organism>
<dbReference type="EMBL" id="MF403006">
    <property type="protein sequence ID" value="AUZ94804.1"/>
    <property type="molecule type" value="Genomic_DNA"/>
</dbReference>
<accession>A0A2L0UZ38</accession>
<dbReference type="GeneID" id="54982086"/>
<name>A0A2L0UZ38_9CAUD</name>
<dbReference type="Proteomes" id="UP000221761">
    <property type="component" value="Segment"/>
</dbReference>
<dbReference type="KEGG" id="vg:54982086"/>
<dbReference type="RefSeq" id="YP_009791897.1">
    <property type="nucleotide sequence ID" value="NC_047846.1"/>
</dbReference>
<proteinExistence type="predicted"/>
<evidence type="ECO:0000313" key="1">
    <source>
        <dbReference type="EMBL" id="AUZ94804.1"/>
    </source>
</evidence>
<protein>
    <submittedName>
        <fullName evidence="1">Uncharacterized protein</fullName>
    </submittedName>
</protein>
<sequence length="77" mass="8451">MFTKTKTLDTILSAFTKPLAELDAFIKDRHDIAARARRHADALEAEAANQRDGADAMIGEAQQAEDVRDRLAALVRG</sequence>